<dbReference type="PATRIC" id="fig|1261.5.peg.975"/>
<dbReference type="Gene3D" id="3.40.50.300">
    <property type="entry name" value="P-loop containing nucleotide triphosphate hydrolases"/>
    <property type="match status" value="1"/>
</dbReference>
<evidence type="ECO:0000259" key="1">
    <source>
        <dbReference type="Pfam" id="PF01695"/>
    </source>
</evidence>
<dbReference type="SUPFAM" id="SSF52540">
    <property type="entry name" value="P-loop containing nucleoside triphosphate hydrolases"/>
    <property type="match status" value="1"/>
</dbReference>
<dbReference type="eggNOG" id="COG1484">
    <property type="taxonomic scope" value="Bacteria"/>
</dbReference>
<dbReference type="STRING" id="1261.HMPREF3195_00970"/>
<evidence type="ECO:0000313" key="2">
    <source>
        <dbReference type="EMBL" id="KXI12884.1"/>
    </source>
</evidence>
<feature type="domain" description="IstB-like ATP-binding" evidence="1">
    <location>
        <begin position="80"/>
        <end position="233"/>
    </location>
</feature>
<dbReference type="PANTHER" id="PTHR30050">
    <property type="entry name" value="CHROMOSOMAL REPLICATION INITIATOR PROTEIN DNAA"/>
    <property type="match status" value="1"/>
</dbReference>
<proteinExistence type="predicted"/>
<reference evidence="2 3" key="1">
    <citation type="submission" date="2016-02" db="EMBL/GenBank/DDBJ databases">
        <authorList>
            <person name="Wen L."/>
            <person name="He K."/>
            <person name="Yang H."/>
        </authorList>
    </citation>
    <scope>NUCLEOTIDE SEQUENCE [LARGE SCALE GENOMIC DNA]</scope>
    <source>
        <strain evidence="2 3">MJR8628A</strain>
    </source>
</reference>
<dbReference type="NCBIfam" id="NF005992">
    <property type="entry name" value="PRK08116.1"/>
    <property type="match status" value="1"/>
</dbReference>
<dbReference type="InterPro" id="IPR002611">
    <property type="entry name" value="IstB_ATP-bd"/>
</dbReference>
<dbReference type="CDD" id="cd00009">
    <property type="entry name" value="AAA"/>
    <property type="match status" value="1"/>
</dbReference>
<dbReference type="Pfam" id="PF01695">
    <property type="entry name" value="IstB_IS21"/>
    <property type="match status" value="1"/>
</dbReference>
<name>A0A135YU36_9FIRM</name>
<comment type="caution">
    <text evidence="2">The sequence shown here is derived from an EMBL/GenBank/DDBJ whole genome shotgun (WGS) entry which is preliminary data.</text>
</comment>
<dbReference type="GO" id="GO:0005524">
    <property type="term" value="F:ATP binding"/>
    <property type="evidence" value="ECO:0007669"/>
    <property type="project" value="InterPro"/>
</dbReference>
<dbReference type="AlphaFoldDB" id="A0A135YU36"/>
<dbReference type="EMBL" id="LSQZ01000037">
    <property type="protein sequence ID" value="KXI12884.1"/>
    <property type="molecule type" value="Genomic_DNA"/>
</dbReference>
<gene>
    <name evidence="2" type="ORF">HMPREF3195_00970</name>
</gene>
<organism evidence="2 3">
    <name type="scientific">Peptostreptococcus anaerobius</name>
    <dbReference type="NCBI Taxonomy" id="1261"/>
    <lineage>
        <taxon>Bacteria</taxon>
        <taxon>Bacillati</taxon>
        <taxon>Bacillota</taxon>
        <taxon>Clostridia</taxon>
        <taxon>Peptostreptococcales</taxon>
        <taxon>Peptostreptococcaceae</taxon>
        <taxon>Peptostreptococcus</taxon>
    </lineage>
</organism>
<evidence type="ECO:0000313" key="3">
    <source>
        <dbReference type="Proteomes" id="UP000070326"/>
    </source>
</evidence>
<dbReference type="RefSeq" id="WP_061101788.1">
    <property type="nucleotide sequence ID" value="NZ_KQ961806.1"/>
</dbReference>
<dbReference type="Proteomes" id="UP000070326">
    <property type="component" value="Unassembled WGS sequence"/>
</dbReference>
<protein>
    <recommendedName>
        <fullName evidence="1">IstB-like ATP-binding domain-containing protein</fullName>
    </recommendedName>
</protein>
<dbReference type="GO" id="GO:0006260">
    <property type="term" value="P:DNA replication"/>
    <property type="evidence" value="ECO:0007669"/>
    <property type="project" value="TreeGrafter"/>
</dbReference>
<sequence>MSDMVPEVLNAALDSLFTAKEPGQQEYQGVDGLLYCRNCHTPVQCRVKLWGRDKIVPCLCRCQQEAMAEKKRQDELVERKRKIRQLKATGIQEKHILEWNFGVAEDNKDIQMAKRYVEQWKKVKAENLGLLLWGDVGTGKSFVAACIANALLDQGIPVLMMNFSKILNQMGAMYSEERYRYIASFSNYSLLILDDLGIERSTEYALEQVYAVIDEWYKSGLPVIITTNLKIAEIRNPQDVAYARFTALTADGVESWWLTWWIS</sequence>
<dbReference type="InterPro" id="IPR027417">
    <property type="entry name" value="P-loop_NTPase"/>
</dbReference>
<dbReference type="PANTHER" id="PTHR30050:SF4">
    <property type="entry name" value="ATP-BINDING PROTEIN RV3427C IN INSERTION SEQUENCE-RELATED"/>
    <property type="match status" value="1"/>
</dbReference>
<accession>A0A135YU36</accession>